<comment type="caution">
    <text evidence="1">The sequence shown here is derived from an EMBL/GenBank/DDBJ whole genome shotgun (WGS) entry which is preliminary data.</text>
</comment>
<proteinExistence type="predicted"/>
<name>A0AAV1JT98_9NEOP</name>
<sequence>MDTSSSIVEQFGKYQILQIILTCLPGVFNSMSNVNFVFVAGDINYRCRVPECEADDVFSPPWWPNSSEDRCLSPLYNKSLNGICTNTSFHGWDHCTSWIYESNDTVIAELDLACQRVKSNMIGTVHNVAMAISMFSAGWVADW</sequence>
<evidence type="ECO:0000313" key="1">
    <source>
        <dbReference type="EMBL" id="CAK1552548.1"/>
    </source>
</evidence>
<dbReference type="EMBL" id="CAVLEF010000150">
    <property type="protein sequence ID" value="CAK1552548.1"/>
    <property type="molecule type" value="Genomic_DNA"/>
</dbReference>
<reference evidence="1 2" key="1">
    <citation type="submission" date="2023-11" db="EMBL/GenBank/DDBJ databases">
        <authorList>
            <person name="Okamura Y."/>
        </authorList>
    </citation>
    <scope>NUCLEOTIDE SEQUENCE [LARGE SCALE GENOMIC DNA]</scope>
</reference>
<accession>A0AAV1JT98</accession>
<evidence type="ECO:0008006" key="3">
    <source>
        <dbReference type="Google" id="ProtNLM"/>
    </source>
</evidence>
<keyword evidence="2" id="KW-1185">Reference proteome</keyword>
<organism evidence="1 2">
    <name type="scientific">Leptosia nina</name>
    <dbReference type="NCBI Taxonomy" id="320188"/>
    <lineage>
        <taxon>Eukaryota</taxon>
        <taxon>Metazoa</taxon>
        <taxon>Ecdysozoa</taxon>
        <taxon>Arthropoda</taxon>
        <taxon>Hexapoda</taxon>
        <taxon>Insecta</taxon>
        <taxon>Pterygota</taxon>
        <taxon>Neoptera</taxon>
        <taxon>Endopterygota</taxon>
        <taxon>Lepidoptera</taxon>
        <taxon>Glossata</taxon>
        <taxon>Ditrysia</taxon>
        <taxon>Papilionoidea</taxon>
        <taxon>Pieridae</taxon>
        <taxon>Pierinae</taxon>
        <taxon>Leptosia</taxon>
    </lineage>
</organism>
<gene>
    <name evidence="1" type="ORF">LNINA_LOCUS11588</name>
</gene>
<dbReference type="Proteomes" id="UP001497472">
    <property type="component" value="Unassembled WGS sequence"/>
</dbReference>
<protein>
    <recommendedName>
        <fullName evidence="3">Inositol polyphosphate-related phosphatase domain-containing protein</fullName>
    </recommendedName>
</protein>
<evidence type="ECO:0000313" key="2">
    <source>
        <dbReference type="Proteomes" id="UP001497472"/>
    </source>
</evidence>
<dbReference type="AlphaFoldDB" id="A0AAV1JT98"/>